<dbReference type="Proteomes" id="UP000824533">
    <property type="component" value="Linkage Group LG28"/>
</dbReference>
<comment type="caution">
    <text evidence="1">The sequence shown here is derived from an EMBL/GenBank/DDBJ whole genome shotgun (WGS) entry which is preliminary data.</text>
</comment>
<dbReference type="EMBL" id="CM034414">
    <property type="protein sequence ID" value="KAJ0170273.1"/>
    <property type="molecule type" value="Genomic_DNA"/>
</dbReference>
<name>A0ACC1CFB9_9NEOP</name>
<evidence type="ECO:0000313" key="1">
    <source>
        <dbReference type="EMBL" id="KAJ0170273.1"/>
    </source>
</evidence>
<reference evidence="1 2" key="1">
    <citation type="journal article" date="2021" name="Front. Genet.">
        <title>Chromosome-Level Genome Assembly Reveals Significant Gene Expansion in the Toll and IMD Signaling Pathways of Dendrolimus kikuchii.</title>
        <authorList>
            <person name="Zhou J."/>
            <person name="Wu P."/>
            <person name="Xiong Z."/>
            <person name="Liu N."/>
            <person name="Zhao N."/>
            <person name="Ji M."/>
            <person name="Qiu Y."/>
            <person name="Yang B."/>
        </authorList>
    </citation>
    <scope>NUCLEOTIDE SEQUENCE [LARGE SCALE GENOMIC DNA]</scope>
    <source>
        <strain evidence="1">Ann1</strain>
    </source>
</reference>
<accession>A0ACC1CFB9</accession>
<protein>
    <submittedName>
        <fullName evidence="1">Uncharacterized protein</fullName>
    </submittedName>
</protein>
<proteinExistence type="predicted"/>
<sequence length="115" mass="12142">MNFIGLAFLLVAAFTQTTQAQCYRSCGCAPSFAVPAAITSVPGTTIIQTPSVANTLADTLSLLTVSSLLADTLPFSCGSMLSAVTNVNQPPLVLNTLLVKLAFLSTVYKLNCYYR</sequence>
<keyword evidence="2" id="KW-1185">Reference proteome</keyword>
<evidence type="ECO:0000313" key="2">
    <source>
        <dbReference type="Proteomes" id="UP000824533"/>
    </source>
</evidence>
<gene>
    <name evidence="1" type="ORF">K1T71_014201</name>
</gene>
<organism evidence="1 2">
    <name type="scientific">Dendrolimus kikuchii</name>
    <dbReference type="NCBI Taxonomy" id="765133"/>
    <lineage>
        <taxon>Eukaryota</taxon>
        <taxon>Metazoa</taxon>
        <taxon>Ecdysozoa</taxon>
        <taxon>Arthropoda</taxon>
        <taxon>Hexapoda</taxon>
        <taxon>Insecta</taxon>
        <taxon>Pterygota</taxon>
        <taxon>Neoptera</taxon>
        <taxon>Endopterygota</taxon>
        <taxon>Lepidoptera</taxon>
        <taxon>Glossata</taxon>
        <taxon>Ditrysia</taxon>
        <taxon>Bombycoidea</taxon>
        <taxon>Lasiocampidae</taxon>
        <taxon>Dendrolimus</taxon>
    </lineage>
</organism>